<evidence type="ECO:0000313" key="1">
    <source>
        <dbReference type="EMBL" id="CAG8528452.1"/>
    </source>
</evidence>
<dbReference type="EMBL" id="CAJVPI010000387">
    <property type="protein sequence ID" value="CAG8528452.1"/>
    <property type="molecule type" value="Genomic_DNA"/>
</dbReference>
<sequence length="60" mass="6338">MLQDGTILLYKHYIILFLGSTPPKTVANNLGASNACLTPPVRTNWASGIKSCPNGHPCAA</sequence>
<evidence type="ECO:0000313" key="3">
    <source>
        <dbReference type="Proteomes" id="UP000789739"/>
    </source>
</evidence>
<dbReference type="Proteomes" id="UP000789739">
    <property type="component" value="Unassembled WGS sequence"/>
</dbReference>
<name>A0A9N9AF10_9GLOM</name>
<reference evidence="2" key="1">
    <citation type="submission" date="2021-06" db="EMBL/GenBank/DDBJ databases">
        <authorList>
            <person name="Kallberg Y."/>
            <person name="Tangrot J."/>
            <person name="Rosling A."/>
        </authorList>
    </citation>
    <scope>NUCLEOTIDE SEQUENCE</scope>
    <source>
        <strain evidence="2">BR232B</strain>
    </source>
</reference>
<proteinExistence type="predicted"/>
<gene>
    <name evidence="1" type="ORF">PBRASI_LOCUS3987</name>
    <name evidence="2" type="ORF">PBRASI_LOCUS3988</name>
</gene>
<protein>
    <submittedName>
        <fullName evidence="1">3436_t:CDS:1</fullName>
    </submittedName>
    <submittedName>
        <fullName evidence="2">3437_t:CDS:1</fullName>
    </submittedName>
</protein>
<keyword evidence="3" id="KW-1185">Reference proteome</keyword>
<comment type="caution">
    <text evidence="2">The sequence shown here is derived from an EMBL/GenBank/DDBJ whole genome shotgun (WGS) entry which is preliminary data.</text>
</comment>
<evidence type="ECO:0000313" key="2">
    <source>
        <dbReference type="EMBL" id="CAG8528475.1"/>
    </source>
</evidence>
<accession>A0A9N9AF10</accession>
<dbReference type="EMBL" id="CAJVPI010000387">
    <property type="protein sequence ID" value="CAG8528475.1"/>
    <property type="molecule type" value="Genomic_DNA"/>
</dbReference>
<organism evidence="2 3">
    <name type="scientific">Paraglomus brasilianum</name>
    <dbReference type="NCBI Taxonomy" id="144538"/>
    <lineage>
        <taxon>Eukaryota</taxon>
        <taxon>Fungi</taxon>
        <taxon>Fungi incertae sedis</taxon>
        <taxon>Mucoromycota</taxon>
        <taxon>Glomeromycotina</taxon>
        <taxon>Glomeromycetes</taxon>
        <taxon>Paraglomerales</taxon>
        <taxon>Paraglomeraceae</taxon>
        <taxon>Paraglomus</taxon>
    </lineage>
</organism>
<dbReference type="AlphaFoldDB" id="A0A9N9AF10"/>